<comment type="cofactor">
    <cofactor evidence="8">
        <name>[4Fe-4S] cluster</name>
        <dbReference type="ChEBI" id="CHEBI:49883"/>
    </cofactor>
    <text evidence="8">Binds 1 [4Fe-4S] cluster. The cluster is coordinated with 3 cysteines and an exchangeable S-adenosyl-L-methionine.</text>
</comment>
<evidence type="ECO:0000256" key="3">
    <source>
        <dbReference type="ARBA" id="ARBA00022723"/>
    </source>
</evidence>
<feature type="binding site" evidence="8">
    <location>
        <position position="49"/>
    </location>
    <ligand>
        <name>[4Fe-4S] cluster</name>
        <dbReference type="ChEBI" id="CHEBI:49883"/>
        <note>4Fe-4S-S-AdoMet</note>
    </ligand>
</feature>
<comment type="subunit">
    <text evidence="8">Homodimer.</text>
</comment>
<reference evidence="10 11" key="2">
    <citation type="journal article" date="2017" name="Plant Pathol.">
        <title>Pathogenicity and virulence gene content of Xanthomonas strains infecting Araceae, formerly known as Xanthomonas axonopodis pv. dieffenbachiae.</title>
        <authorList>
            <person name="Constantin E.C."/>
            <person name="Haegeman A."/>
            <person name="Van Vaerenbergh J."/>
            <person name="Baeyen S."/>
            <person name="Van Malderghem C."/>
            <person name="Maes M."/>
            <person name="Cottyn B."/>
        </authorList>
    </citation>
    <scope>NUCLEOTIDE SEQUENCE [LARGE SCALE GENOMIC DNA]</scope>
    <source>
        <strain evidence="10 11">LMG 25940</strain>
    </source>
</reference>
<keyword evidence="8" id="KW-0671">Queuosine biosynthesis</keyword>
<accession>A0A0Q0EHM6</accession>
<evidence type="ECO:0000256" key="1">
    <source>
        <dbReference type="ARBA" id="ARBA00022485"/>
    </source>
</evidence>
<evidence type="ECO:0000259" key="9">
    <source>
        <dbReference type="PROSITE" id="PS51918"/>
    </source>
</evidence>
<dbReference type="RefSeq" id="WP_057659600.1">
    <property type="nucleotide sequence ID" value="NZ_CP041380.1"/>
</dbReference>
<dbReference type="InterPro" id="IPR024924">
    <property type="entry name" value="7-CO-7-deazaguanine_synth-like"/>
</dbReference>
<name>A0A0Q0EHM6_9XANT</name>
<evidence type="ECO:0000256" key="8">
    <source>
        <dbReference type="HAMAP-Rule" id="MF_00917"/>
    </source>
</evidence>
<comment type="pathway">
    <text evidence="8">Purine metabolism; 7-cyano-7-deazaguanine biosynthesis.</text>
</comment>
<dbReference type="PANTHER" id="PTHR42836">
    <property type="entry name" value="7-CARBOXY-7-DEAZAGUANINE SYNTHASE"/>
    <property type="match status" value="1"/>
</dbReference>
<dbReference type="GO" id="GO:0000287">
    <property type="term" value="F:magnesium ion binding"/>
    <property type="evidence" value="ECO:0007669"/>
    <property type="project" value="UniProtKB-UniRule"/>
</dbReference>
<sequence length="226" mass="25104">MNAAVPSEIVQSPLPRLKITEIFLSLQGEADAAGWPTVFVRLTGCPLRCLYCDTAYAFHGGQWHDIDAIVAEVASHGVRHVCVTGGEPLAQKRCLLLLEKLCDAGYDVSLETSGALDVSAVDPRVSRVVDIKTPASGEQARNRWENLPLLTARDQIKLVICSRADYEWSREVVAAHGLDRRCTVWFSPSKSEVSARQLADWIVADRLPVRFQMQLHKLLWNDEAGR</sequence>
<dbReference type="HAMAP" id="MF_00917">
    <property type="entry name" value="QueE"/>
    <property type="match status" value="1"/>
</dbReference>
<dbReference type="PIRSF" id="PIRSF000370">
    <property type="entry name" value="QueE"/>
    <property type="match status" value="1"/>
</dbReference>
<evidence type="ECO:0000256" key="2">
    <source>
        <dbReference type="ARBA" id="ARBA00022691"/>
    </source>
</evidence>
<evidence type="ECO:0000256" key="6">
    <source>
        <dbReference type="ARBA" id="ARBA00023014"/>
    </source>
</evidence>
<feature type="binding site" evidence="8">
    <location>
        <begin position="26"/>
        <end position="28"/>
    </location>
    <ligand>
        <name>substrate</name>
    </ligand>
</feature>
<protein>
    <recommendedName>
        <fullName evidence="8">7-carboxy-7-deazaguanine synthase</fullName>
        <shortName evidence="8">CDG synthase</shortName>
        <ecNumber evidence="8">4.3.99.3</ecNumber>
    </recommendedName>
    <alternativeName>
        <fullName evidence="8">Queuosine biosynthesis protein QueE</fullName>
    </alternativeName>
</protein>
<keyword evidence="5 8" id="KW-0408">Iron</keyword>
<keyword evidence="2 8" id="KW-0949">S-adenosyl-L-methionine</keyword>
<proteinExistence type="inferred from homology"/>
<feature type="binding site" evidence="8">
    <location>
        <position position="84"/>
    </location>
    <ligand>
        <name>substrate</name>
    </ligand>
</feature>
<reference evidence="10 11" key="1">
    <citation type="journal article" date="2016" name="Plant Pathol.">
        <title>Genetic characterization of strains named as Xanthomonas axonopodis pv. dieffenbachiae leads to a taxonomic revision of the X. axonopodis species complex.</title>
        <authorList>
            <person name="Constantin E.C."/>
            <person name="Cleenwerck I."/>
            <person name="Maes M."/>
            <person name="Baeyen S."/>
            <person name="Van Malderghem C."/>
            <person name="De Vos P."/>
            <person name="Cottyn B."/>
        </authorList>
    </citation>
    <scope>NUCLEOTIDE SEQUENCE [LARGE SCALE GENOMIC DNA]</scope>
    <source>
        <strain evidence="10 11">LMG 25940</strain>
    </source>
</reference>
<feature type="binding site" evidence="8">
    <location>
        <position position="52"/>
    </location>
    <ligand>
        <name>[4Fe-4S] cluster</name>
        <dbReference type="ChEBI" id="CHEBI:49883"/>
        <note>4Fe-4S-S-AdoMet</note>
    </ligand>
</feature>
<feature type="binding site" evidence="8">
    <location>
        <position position="45"/>
    </location>
    <ligand>
        <name>[4Fe-4S] cluster</name>
        <dbReference type="ChEBI" id="CHEBI:49883"/>
        <note>4Fe-4S-S-AdoMet</note>
    </ligand>
</feature>
<keyword evidence="3 8" id="KW-0479">Metal-binding</keyword>
<dbReference type="EMBL" id="JPYI02000099">
    <property type="protein sequence ID" value="OQP74640.1"/>
    <property type="molecule type" value="Genomic_DNA"/>
</dbReference>
<dbReference type="GeneID" id="93992306"/>
<dbReference type="NCBIfam" id="TIGR04349">
    <property type="entry name" value="rSAM_QueE_gams"/>
    <property type="match status" value="1"/>
</dbReference>
<dbReference type="GO" id="GO:1904047">
    <property type="term" value="F:S-adenosyl-L-methionine binding"/>
    <property type="evidence" value="ECO:0007669"/>
    <property type="project" value="UniProtKB-UniRule"/>
</dbReference>
<feature type="binding site" evidence="8">
    <location>
        <position position="41"/>
    </location>
    <ligand>
        <name>substrate</name>
    </ligand>
</feature>
<dbReference type="GO" id="GO:0016840">
    <property type="term" value="F:carbon-nitrogen lyase activity"/>
    <property type="evidence" value="ECO:0007669"/>
    <property type="project" value="UniProtKB-UniRule"/>
</dbReference>
<comment type="function">
    <text evidence="8">Catalyzes the complex heterocyclic radical-mediated conversion of 6-carboxy-5,6,7,8-tetrahydropterin (CPH4) to 7-carboxy-7-deazaguanine (CDG), a step common to the biosynthetic pathways of all 7-deazapurine-containing compounds.</text>
</comment>
<evidence type="ECO:0000313" key="10">
    <source>
        <dbReference type="EMBL" id="OQP74640.1"/>
    </source>
</evidence>
<feature type="binding site" evidence="8">
    <location>
        <position position="54"/>
    </location>
    <ligand>
        <name>Mg(2+)</name>
        <dbReference type="ChEBI" id="CHEBI:18420"/>
    </ligand>
</feature>
<dbReference type="Proteomes" id="UP000050546">
    <property type="component" value="Unassembled WGS sequence"/>
</dbReference>
<dbReference type="EC" id="4.3.99.3" evidence="8"/>
<keyword evidence="1 8" id="KW-0004">4Fe-4S</keyword>
<dbReference type="Gene3D" id="3.20.20.70">
    <property type="entry name" value="Aldolase class I"/>
    <property type="match status" value="1"/>
</dbReference>
<evidence type="ECO:0000256" key="5">
    <source>
        <dbReference type="ARBA" id="ARBA00023004"/>
    </source>
</evidence>
<dbReference type="InterPro" id="IPR013785">
    <property type="entry name" value="Aldolase_TIM"/>
</dbReference>
<gene>
    <name evidence="8" type="primary">queE</name>
    <name evidence="10" type="ORF">IM53_020960</name>
</gene>
<dbReference type="UniPathway" id="UPA00391"/>
<keyword evidence="7 8" id="KW-0456">Lyase</keyword>
<comment type="catalytic activity">
    <reaction evidence="8">
        <text>6-carboxy-5,6,7,8-tetrahydropterin + H(+) = 7-carboxy-7-carbaguanine + NH4(+)</text>
        <dbReference type="Rhea" id="RHEA:27974"/>
        <dbReference type="ChEBI" id="CHEBI:15378"/>
        <dbReference type="ChEBI" id="CHEBI:28938"/>
        <dbReference type="ChEBI" id="CHEBI:61032"/>
        <dbReference type="ChEBI" id="CHEBI:61036"/>
        <dbReference type="EC" id="4.3.99.3"/>
    </reaction>
</comment>
<dbReference type="PANTHER" id="PTHR42836:SF1">
    <property type="entry name" value="7-CARBOXY-7-DEAZAGUANINE SYNTHASE"/>
    <property type="match status" value="1"/>
</dbReference>
<organism evidence="10 11">
    <name type="scientific">Xanthomonas phaseoli pv. dieffenbachiae</name>
    <dbReference type="NCBI Taxonomy" id="92828"/>
    <lineage>
        <taxon>Bacteria</taxon>
        <taxon>Pseudomonadati</taxon>
        <taxon>Pseudomonadota</taxon>
        <taxon>Gammaproteobacteria</taxon>
        <taxon>Lysobacterales</taxon>
        <taxon>Lysobacteraceae</taxon>
        <taxon>Xanthomonas</taxon>
    </lineage>
</organism>
<dbReference type="GO" id="GO:0051539">
    <property type="term" value="F:4 iron, 4 sulfur cluster binding"/>
    <property type="evidence" value="ECO:0007669"/>
    <property type="project" value="UniProtKB-UniRule"/>
</dbReference>
<feature type="binding site" evidence="8">
    <location>
        <begin position="51"/>
        <end position="53"/>
    </location>
    <ligand>
        <name>S-adenosyl-L-methionine</name>
        <dbReference type="ChEBI" id="CHEBI:59789"/>
    </ligand>
</feature>
<evidence type="ECO:0000256" key="7">
    <source>
        <dbReference type="ARBA" id="ARBA00023239"/>
    </source>
</evidence>
<dbReference type="InterPro" id="IPR058240">
    <property type="entry name" value="rSAM_sf"/>
</dbReference>
<evidence type="ECO:0000256" key="4">
    <source>
        <dbReference type="ARBA" id="ARBA00022842"/>
    </source>
</evidence>
<dbReference type="InterPro" id="IPR027621">
    <property type="entry name" value="rSAM_QueE_gams"/>
</dbReference>
<dbReference type="GO" id="GO:0008616">
    <property type="term" value="P:tRNA queuosine(34) biosynthetic process"/>
    <property type="evidence" value="ECO:0007669"/>
    <property type="project" value="UniProtKB-UniRule"/>
</dbReference>
<comment type="similarity">
    <text evidence="8">Belongs to the radical SAM superfamily. 7-carboxy-7-deazaguanine synthase family.</text>
</comment>
<dbReference type="SFLD" id="SFLDS00029">
    <property type="entry name" value="Radical_SAM"/>
    <property type="match status" value="1"/>
</dbReference>
<dbReference type="SUPFAM" id="SSF102114">
    <property type="entry name" value="Radical SAM enzymes"/>
    <property type="match status" value="1"/>
</dbReference>
<dbReference type="CDD" id="cd01335">
    <property type="entry name" value="Radical_SAM"/>
    <property type="match status" value="1"/>
</dbReference>
<dbReference type="InterPro" id="IPR007197">
    <property type="entry name" value="rSAM"/>
</dbReference>
<dbReference type="STRING" id="1437877.GCA_001564415_02002"/>
<feature type="domain" description="Radical SAM core" evidence="9">
    <location>
        <begin position="32"/>
        <end position="226"/>
    </location>
</feature>
<keyword evidence="6 8" id="KW-0411">Iron-sulfur</keyword>
<dbReference type="Pfam" id="PF04055">
    <property type="entry name" value="Radical_SAM"/>
    <property type="match status" value="1"/>
</dbReference>
<dbReference type="PROSITE" id="PS51918">
    <property type="entry name" value="RADICAL_SAM"/>
    <property type="match status" value="1"/>
</dbReference>
<evidence type="ECO:0000313" key="11">
    <source>
        <dbReference type="Proteomes" id="UP000050546"/>
    </source>
</evidence>
<comment type="caution">
    <text evidence="8">Lacks conserved residue(s) required for the propagation of feature annotation.</text>
</comment>
<comment type="cofactor">
    <cofactor evidence="8">
        <name>Mg(2+)</name>
        <dbReference type="ChEBI" id="CHEBI:18420"/>
    </cofactor>
</comment>
<comment type="cofactor">
    <cofactor evidence="8">
        <name>S-adenosyl-L-methionine</name>
        <dbReference type="ChEBI" id="CHEBI:59789"/>
    </cofactor>
    <text evidence="8">Binds 1 S-adenosyl-L-methionine per subunit.</text>
</comment>
<keyword evidence="4 8" id="KW-0460">Magnesium</keyword>
<comment type="caution">
    <text evidence="10">The sequence shown here is derived from an EMBL/GenBank/DDBJ whole genome shotgun (WGS) entry which is preliminary data.</text>
</comment>
<feature type="binding site" evidence="8">
    <location>
        <position position="86"/>
    </location>
    <ligand>
        <name>S-adenosyl-L-methionine</name>
        <dbReference type="ChEBI" id="CHEBI:59789"/>
    </ligand>
</feature>
<dbReference type="AlphaFoldDB" id="A0A0Q0EHM6"/>